<reference evidence="1" key="1">
    <citation type="submission" date="2019-08" db="EMBL/GenBank/DDBJ databases">
        <authorList>
            <person name="Kucharzyk K."/>
            <person name="Murdoch R.W."/>
            <person name="Higgins S."/>
            <person name="Loffler F."/>
        </authorList>
    </citation>
    <scope>NUCLEOTIDE SEQUENCE</scope>
</reference>
<organism evidence="1">
    <name type="scientific">bioreactor metagenome</name>
    <dbReference type="NCBI Taxonomy" id="1076179"/>
    <lineage>
        <taxon>unclassified sequences</taxon>
        <taxon>metagenomes</taxon>
        <taxon>ecological metagenomes</taxon>
    </lineage>
</organism>
<name>A0A645D208_9ZZZZ</name>
<sequence>MNAIFIKKTENTLRKTARHCPFRSEGGFAYHEYGGNNMFYIKTKHHSGKMVSTEITDENVFTRCPECGREMPVDLAEIFADGEGDLFSTQVFCAACAKRSVMSRLSSEESKIATDGITVLANVLRKAGYWRELSALFDQFEIEDMCELEPNQMRPFSDALTSLAVVGGLL</sequence>
<proteinExistence type="predicted"/>
<comment type="caution">
    <text evidence="1">The sequence shown here is derived from an EMBL/GenBank/DDBJ whole genome shotgun (WGS) entry which is preliminary data.</text>
</comment>
<gene>
    <name evidence="1" type="ORF">SDC9_130302</name>
</gene>
<evidence type="ECO:0000313" key="1">
    <source>
        <dbReference type="EMBL" id="MPM83239.1"/>
    </source>
</evidence>
<dbReference type="AlphaFoldDB" id="A0A645D208"/>
<protein>
    <submittedName>
        <fullName evidence="1">Uncharacterized protein</fullName>
    </submittedName>
</protein>
<accession>A0A645D208</accession>
<dbReference type="EMBL" id="VSSQ01032085">
    <property type="protein sequence ID" value="MPM83239.1"/>
    <property type="molecule type" value="Genomic_DNA"/>
</dbReference>